<protein>
    <recommendedName>
        <fullName evidence="3">ShlB/FhaC/HecB family hemolysin secretion/activation protein</fullName>
    </recommendedName>
</protein>
<proteinExistence type="predicted"/>
<evidence type="ECO:0008006" key="3">
    <source>
        <dbReference type="Google" id="ProtNLM"/>
    </source>
</evidence>
<evidence type="ECO:0000313" key="2">
    <source>
        <dbReference type="Proteomes" id="UP000472676"/>
    </source>
</evidence>
<sequence>MAIELPPPLPPQEVAARDLRPVSGGSIAFRDWRLHLPPAGRLDAAAIRRAIAGADHLDELVSALAQAYYADGALSTQLLYAVDGDDIYLALYPRRIRSVEAPQQLRAYFAPLVGQPLDERELEPRRALANVDADRAGIAAQSWLEPVDGGADLQIVPDGRKLPTNSVRAEFGNPGNRFVGRHFLDLDLRHSDRHGDQFKLLWHTALTGISDGRADDYNEETLSWNRVTAAGIWGLQGHVFDYAGQSGRDGRLRSGELNWLMPIDATLHSRMLIDARVDYVNRELDSSNASLGEEYPSLQLGMHYSYSASPSAGPLDIDIGTMFRKGLRSETAVTGADLAYFLWRPTISLNLELGDDWNTGLLLAGQLSNDTLPLESQWVLGGIDNIAAYLPGIEVGDTGAYGELDLQYHGWYLVGVRLTPRVFAEYGLSCYEQQSDAATRGTAMLTDIGTELLANWRFFEASLAIAAPTGHRNVPSALRHESDAKLLFRLSAAF</sequence>
<dbReference type="AlphaFoldDB" id="A0A6M2BS24"/>
<gene>
    <name evidence="1" type="ORF">G7Y85_08900</name>
</gene>
<evidence type="ECO:0000313" key="1">
    <source>
        <dbReference type="EMBL" id="NGY04883.1"/>
    </source>
</evidence>
<dbReference type="Gene3D" id="2.40.160.50">
    <property type="entry name" value="membrane protein fhac: a member of the omp85/tpsb transporter family"/>
    <property type="match status" value="1"/>
</dbReference>
<dbReference type="RefSeq" id="WP_166255138.1">
    <property type="nucleotide sequence ID" value="NZ_JAAMOW010000004.1"/>
</dbReference>
<accession>A0A6M2BS24</accession>
<dbReference type="EMBL" id="JAAMOW010000004">
    <property type="protein sequence ID" value="NGY04883.1"/>
    <property type="molecule type" value="Genomic_DNA"/>
</dbReference>
<keyword evidence="2" id="KW-1185">Reference proteome</keyword>
<reference evidence="1 2" key="1">
    <citation type="journal article" date="2014" name="Int. J. Syst. Evol. Microbiol.">
        <title>Solimonas terrae sp. nov., isolated from soil.</title>
        <authorList>
            <person name="Kim S.J."/>
            <person name="Moon J.Y."/>
            <person name="Weon H.Y."/>
            <person name="Ahn J.H."/>
            <person name="Chen W.M."/>
            <person name="Kwon S.W."/>
        </authorList>
    </citation>
    <scope>NUCLEOTIDE SEQUENCE [LARGE SCALE GENOMIC DNA]</scope>
    <source>
        <strain evidence="1 2">KIS83-12</strain>
    </source>
</reference>
<organism evidence="1 2">
    <name type="scientific">Solimonas terrae</name>
    <dbReference type="NCBI Taxonomy" id="1396819"/>
    <lineage>
        <taxon>Bacteria</taxon>
        <taxon>Pseudomonadati</taxon>
        <taxon>Pseudomonadota</taxon>
        <taxon>Gammaproteobacteria</taxon>
        <taxon>Nevskiales</taxon>
        <taxon>Nevskiaceae</taxon>
        <taxon>Solimonas</taxon>
    </lineage>
</organism>
<comment type="caution">
    <text evidence="1">The sequence shown here is derived from an EMBL/GenBank/DDBJ whole genome shotgun (WGS) entry which is preliminary data.</text>
</comment>
<dbReference type="Proteomes" id="UP000472676">
    <property type="component" value="Unassembled WGS sequence"/>
</dbReference>
<name>A0A6M2BS24_9GAMM</name>